<name>A0A7J8NKM1_9ROSI</name>
<keyword evidence="3" id="KW-1185">Reference proteome</keyword>
<reference evidence="2 3" key="1">
    <citation type="journal article" date="2019" name="Genome Biol. Evol.">
        <title>Insights into the evolution of the New World diploid cottons (Gossypium, subgenus Houzingenia) based on genome sequencing.</title>
        <authorList>
            <person name="Grover C.E."/>
            <person name="Arick M.A. 2nd"/>
            <person name="Thrash A."/>
            <person name="Conover J.L."/>
            <person name="Sanders W.S."/>
            <person name="Peterson D.G."/>
            <person name="Frelichowski J.E."/>
            <person name="Scheffler J.A."/>
            <person name="Scheffler B.E."/>
            <person name="Wendel J.F."/>
        </authorList>
    </citation>
    <scope>NUCLEOTIDE SEQUENCE [LARGE SCALE GENOMIC DNA]</scope>
    <source>
        <strain evidence="2">157</strain>
        <tissue evidence="2">Leaf</tissue>
    </source>
</reference>
<dbReference type="AlphaFoldDB" id="A0A7J8NKM1"/>
<organism evidence="2 3">
    <name type="scientific">Gossypium lobatum</name>
    <dbReference type="NCBI Taxonomy" id="34289"/>
    <lineage>
        <taxon>Eukaryota</taxon>
        <taxon>Viridiplantae</taxon>
        <taxon>Streptophyta</taxon>
        <taxon>Embryophyta</taxon>
        <taxon>Tracheophyta</taxon>
        <taxon>Spermatophyta</taxon>
        <taxon>Magnoliopsida</taxon>
        <taxon>eudicotyledons</taxon>
        <taxon>Gunneridae</taxon>
        <taxon>Pentapetalae</taxon>
        <taxon>rosids</taxon>
        <taxon>malvids</taxon>
        <taxon>Malvales</taxon>
        <taxon>Malvaceae</taxon>
        <taxon>Malvoideae</taxon>
        <taxon>Gossypium</taxon>
    </lineage>
</organism>
<evidence type="ECO:0000256" key="1">
    <source>
        <dbReference type="SAM" id="MobiDB-lite"/>
    </source>
</evidence>
<dbReference type="Proteomes" id="UP000593572">
    <property type="component" value="Unassembled WGS sequence"/>
</dbReference>
<feature type="compositionally biased region" description="Basic and acidic residues" evidence="1">
    <location>
        <begin position="1"/>
        <end position="16"/>
    </location>
</feature>
<accession>A0A7J8NKM1</accession>
<protein>
    <submittedName>
        <fullName evidence="2">Uncharacterized protein</fullName>
    </submittedName>
</protein>
<proteinExistence type="predicted"/>
<evidence type="ECO:0000313" key="2">
    <source>
        <dbReference type="EMBL" id="MBA0577519.1"/>
    </source>
</evidence>
<feature type="region of interest" description="Disordered" evidence="1">
    <location>
        <begin position="1"/>
        <end position="23"/>
    </location>
</feature>
<dbReference type="EMBL" id="JABEZX010355945">
    <property type="protein sequence ID" value="MBA0577519.1"/>
    <property type="molecule type" value="Genomic_DNA"/>
</dbReference>
<sequence length="23" mass="2780">MDVDQEHQGSARDRDHRICRRQA</sequence>
<evidence type="ECO:0000313" key="3">
    <source>
        <dbReference type="Proteomes" id="UP000593572"/>
    </source>
</evidence>
<comment type="caution">
    <text evidence="2">The sequence shown here is derived from an EMBL/GenBank/DDBJ whole genome shotgun (WGS) entry which is preliminary data.</text>
</comment>
<gene>
    <name evidence="2" type="ORF">Golob_024603</name>
</gene>